<accession>A0ABR1FIP5</accession>
<feature type="chain" id="PRO_5045437999" evidence="5">
    <location>
        <begin position="17"/>
        <end position="636"/>
    </location>
</feature>
<evidence type="ECO:0000256" key="1">
    <source>
        <dbReference type="ARBA" id="ARBA00009809"/>
    </source>
</evidence>
<dbReference type="Proteomes" id="UP001363151">
    <property type="component" value="Unassembled WGS sequence"/>
</dbReference>
<feature type="domain" description="Beta-galactosidase galactose-binding" evidence="8">
    <location>
        <begin position="551"/>
        <end position="611"/>
    </location>
</feature>
<name>A0ABR1FIP5_AURAN</name>
<dbReference type="InterPro" id="IPR031330">
    <property type="entry name" value="Gly_Hdrlase_35_cat"/>
</dbReference>
<dbReference type="InterPro" id="IPR048913">
    <property type="entry name" value="BetaGal_gal-bd"/>
</dbReference>
<feature type="signal peptide" evidence="5">
    <location>
        <begin position="1"/>
        <end position="16"/>
    </location>
</feature>
<evidence type="ECO:0000313" key="9">
    <source>
        <dbReference type="EMBL" id="KAK7231530.1"/>
    </source>
</evidence>
<reference evidence="9 10" key="1">
    <citation type="submission" date="2024-03" db="EMBL/GenBank/DDBJ databases">
        <title>Aureococcus anophagefferens CCMP1851 and Kratosvirus quantuckense: Draft genome of a second virus-susceptible host strain in the model system.</title>
        <authorList>
            <person name="Chase E."/>
            <person name="Truchon A.R."/>
            <person name="Schepens W."/>
            <person name="Wilhelm S.W."/>
        </authorList>
    </citation>
    <scope>NUCLEOTIDE SEQUENCE [LARGE SCALE GENOMIC DNA]</scope>
    <source>
        <strain evidence="9 10">CCMP1851</strain>
    </source>
</reference>
<dbReference type="EMBL" id="JBBJCI010000397">
    <property type="protein sequence ID" value="KAK7231530.1"/>
    <property type="molecule type" value="Genomic_DNA"/>
</dbReference>
<dbReference type="Gene3D" id="3.20.20.80">
    <property type="entry name" value="Glycosidases"/>
    <property type="match status" value="1"/>
</dbReference>
<dbReference type="InterPro" id="IPR008979">
    <property type="entry name" value="Galactose-bd-like_sf"/>
</dbReference>
<evidence type="ECO:0000256" key="5">
    <source>
        <dbReference type="SAM" id="SignalP"/>
    </source>
</evidence>
<dbReference type="PIRSF" id="PIRSF006336">
    <property type="entry name" value="B-gal"/>
    <property type="match status" value="1"/>
</dbReference>
<comment type="caution">
    <text evidence="9">The sequence shown here is derived from an EMBL/GenBank/DDBJ whole genome shotgun (WGS) entry which is preliminary data.</text>
</comment>
<evidence type="ECO:0000313" key="10">
    <source>
        <dbReference type="Proteomes" id="UP001363151"/>
    </source>
</evidence>
<evidence type="ECO:0000256" key="4">
    <source>
        <dbReference type="RuleBase" id="RU003679"/>
    </source>
</evidence>
<gene>
    <name evidence="9" type="ORF">SO694_0025306</name>
</gene>
<dbReference type="InterPro" id="IPR001944">
    <property type="entry name" value="Glycoside_Hdrlase_35"/>
</dbReference>
<feature type="domain" description="Beta-galactosidase 1-like first all-beta" evidence="7">
    <location>
        <begin position="422"/>
        <end position="519"/>
    </location>
</feature>
<dbReference type="Pfam" id="PF01301">
    <property type="entry name" value="Glyco_hydro_35"/>
    <property type="match status" value="1"/>
</dbReference>
<keyword evidence="3" id="KW-0326">Glycosidase</keyword>
<protein>
    <submittedName>
        <fullName evidence="9">Beta-galactosidase</fullName>
    </submittedName>
</protein>
<dbReference type="InterPro" id="IPR017853">
    <property type="entry name" value="GH"/>
</dbReference>
<evidence type="ECO:0000256" key="3">
    <source>
        <dbReference type="ARBA" id="ARBA00023295"/>
    </source>
</evidence>
<dbReference type="PRINTS" id="PR00742">
    <property type="entry name" value="GLHYDRLASE35"/>
</dbReference>
<dbReference type="InterPro" id="IPR048912">
    <property type="entry name" value="BetaGal1-like_ABD1"/>
</dbReference>
<feature type="domain" description="Glycoside hydrolase 35 catalytic" evidence="6">
    <location>
        <begin position="35"/>
        <end position="354"/>
    </location>
</feature>
<dbReference type="Pfam" id="PF21467">
    <property type="entry name" value="BetaGal_gal-bd"/>
    <property type="match status" value="1"/>
</dbReference>
<sequence>MLVFWFAFVSLRRALATPSLRLGHGRQFTIEDDRFVKDGAPFVLRSGSVHYSRVPRAYWRDRLLRVRALGLNAVTTYVPWNLHETEPNAFDFAGAKHVGAFLDEAKDAGLLAILRVGPYMCGEWEFGGFPAWLLRENATLRTYDPAYLSYVDRYWRQLLPQFRNRLYSAGGNVVVIQLENEFGDYGDCSKNENDARYMRHLYDLATQYLGTDVIYSTVSPARNLDKASPWRNDSRVLATVDGGLAGGYAADFALQKAFNAPGHSPKMWTELWTGWYTHWVDATAANKTAEEYGAGVAAMAREPNASFSLYMAHGGTSYGYWSGANDLAPGGPTFAADVTSYDYNAPVGEAGDHTVGADGGDTFAAIRDAIAAVYGAPPDEPPAVPKRTYGAVALAEAAKLLDHVDALATCAETLPSGGAWPSMEDLGQNYGFLLYSQATPSPSPQTLAFDEESLHDRVHVFVDGELSGVPRFRPDCGASCAVDVPGGSDLRLLVENMGRINYGARAAERRDRKGLLKRVGDLDRVTCLPLDPAAVAGLPFRPLDGAATASPVFLRGVLTIDGAPADTYLDTRGLSKGIIWLNGRMLGRFWETAGPQHALYAPAPFLNSGKNDVIVLDLDGKQPPALQSRASQRWAS</sequence>
<organism evidence="9 10">
    <name type="scientific">Aureococcus anophagefferens</name>
    <name type="common">Harmful bloom alga</name>
    <dbReference type="NCBI Taxonomy" id="44056"/>
    <lineage>
        <taxon>Eukaryota</taxon>
        <taxon>Sar</taxon>
        <taxon>Stramenopiles</taxon>
        <taxon>Ochrophyta</taxon>
        <taxon>Pelagophyceae</taxon>
        <taxon>Pelagomonadales</taxon>
        <taxon>Pelagomonadaceae</taxon>
        <taxon>Aureococcus</taxon>
    </lineage>
</organism>
<dbReference type="Gene3D" id="2.60.120.260">
    <property type="entry name" value="Galactose-binding domain-like"/>
    <property type="match status" value="2"/>
</dbReference>
<evidence type="ECO:0000259" key="8">
    <source>
        <dbReference type="Pfam" id="PF21467"/>
    </source>
</evidence>
<dbReference type="Pfam" id="PF21317">
    <property type="entry name" value="BetaGal_ABD_1"/>
    <property type="match status" value="1"/>
</dbReference>
<keyword evidence="2" id="KW-0378">Hydrolase</keyword>
<proteinExistence type="inferred from homology"/>
<evidence type="ECO:0000259" key="7">
    <source>
        <dbReference type="Pfam" id="PF21317"/>
    </source>
</evidence>
<evidence type="ECO:0000256" key="2">
    <source>
        <dbReference type="ARBA" id="ARBA00022801"/>
    </source>
</evidence>
<comment type="similarity">
    <text evidence="1 4">Belongs to the glycosyl hydrolase 35 family.</text>
</comment>
<evidence type="ECO:0000259" key="6">
    <source>
        <dbReference type="Pfam" id="PF01301"/>
    </source>
</evidence>
<dbReference type="PANTHER" id="PTHR23421">
    <property type="entry name" value="BETA-GALACTOSIDASE RELATED"/>
    <property type="match status" value="1"/>
</dbReference>
<keyword evidence="5" id="KW-0732">Signal</keyword>
<dbReference type="SUPFAM" id="SSF51445">
    <property type="entry name" value="(Trans)glycosidases"/>
    <property type="match status" value="1"/>
</dbReference>
<dbReference type="SUPFAM" id="SSF49785">
    <property type="entry name" value="Galactose-binding domain-like"/>
    <property type="match status" value="1"/>
</dbReference>
<dbReference type="InterPro" id="IPR026283">
    <property type="entry name" value="B-gal_1-like"/>
</dbReference>
<keyword evidence="10" id="KW-1185">Reference proteome</keyword>